<keyword evidence="3" id="KW-1185">Reference proteome</keyword>
<accession>A0A3P3VMN6</accession>
<dbReference type="AlphaFoldDB" id="A0A3P3VMN6"/>
<name>A0A3P3VMN6_9GAMM</name>
<dbReference type="InterPro" id="IPR018638">
    <property type="entry name" value="DUF2061_membrane"/>
</dbReference>
<protein>
    <submittedName>
        <fullName evidence="2">DUF2061 domain-containing protein</fullName>
    </submittedName>
</protein>
<evidence type="ECO:0000259" key="1">
    <source>
        <dbReference type="Pfam" id="PF09834"/>
    </source>
</evidence>
<dbReference type="Proteomes" id="UP000280792">
    <property type="component" value="Unassembled WGS sequence"/>
</dbReference>
<organism evidence="2 3">
    <name type="scientific">Aestuariirhabdus litorea</name>
    <dbReference type="NCBI Taxonomy" id="2528527"/>
    <lineage>
        <taxon>Bacteria</taxon>
        <taxon>Pseudomonadati</taxon>
        <taxon>Pseudomonadota</taxon>
        <taxon>Gammaproteobacteria</taxon>
        <taxon>Oceanospirillales</taxon>
        <taxon>Aestuariirhabdaceae</taxon>
        <taxon>Aestuariirhabdus</taxon>
    </lineage>
</organism>
<dbReference type="EMBL" id="QWEZ01000001">
    <property type="protein sequence ID" value="RRJ83955.1"/>
    <property type="molecule type" value="Genomic_DNA"/>
</dbReference>
<feature type="domain" description="DUF2061" evidence="1">
    <location>
        <begin position="1"/>
        <end position="22"/>
    </location>
</feature>
<comment type="caution">
    <text evidence="2">The sequence shown here is derived from an EMBL/GenBank/DDBJ whole genome shotgun (WGS) entry which is preliminary data.</text>
</comment>
<evidence type="ECO:0000313" key="2">
    <source>
        <dbReference type="EMBL" id="RRJ83955.1"/>
    </source>
</evidence>
<evidence type="ECO:0000313" key="3">
    <source>
        <dbReference type="Proteomes" id="UP000280792"/>
    </source>
</evidence>
<gene>
    <name evidence="2" type="ORF">D0544_02205</name>
</gene>
<reference evidence="2 3" key="1">
    <citation type="submission" date="2018-08" db="EMBL/GenBank/DDBJ databases">
        <authorList>
            <person name="Khan S.A."/>
        </authorList>
    </citation>
    <scope>NUCLEOTIDE SEQUENCE [LARGE SCALE GENOMIC DNA]</scope>
    <source>
        <strain evidence="2 3">GTF-13</strain>
    </source>
</reference>
<reference evidence="2 3" key="2">
    <citation type="submission" date="2018-12" db="EMBL/GenBank/DDBJ databases">
        <title>Simiduia agarivorans gen. nov., sp. nov., a marine, agarolytic bacterium isolated from shallow coastal water from Keelung, Taiwan.</title>
        <authorList>
            <person name="Shieh W.Y."/>
        </authorList>
    </citation>
    <scope>NUCLEOTIDE SEQUENCE [LARGE SCALE GENOMIC DNA]</scope>
    <source>
        <strain evidence="2 3">GTF-13</strain>
    </source>
</reference>
<proteinExistence type="predicted"/>
<dbReference type="Pfam" id="PF09834">
    <property type="entry name" value="DUF2061"/>
    <property type="match status" value="1"/>
</dbReference>
<sequence>MIALVEPTVNTVAYLIHEHLWESAKAQPQAEPAVLGAGYDEVAQPVGLTAAT</sequence>